<evidence type="ECO:0000259" key="9">
    <source>
        <dbReference type="Pfam" id="PF02770"/>
    </source>
</evidence>
<keyword evidence="3 6" id="KW-0285">Flavoprotein</keyword>
<proteinExistence type="inferred from homology"/>
<dbReference type="Gene3D" id="1.20.140.10">
    <property type="entry name" value="Butyryl-CoA Dehydrogenase, subunit A, domain 3"/>
    <property type="match status" value="1"/>
</dbReference>
<dbReference type="FunFam" id="2.40.110.10:FF:000011">
    <property type="entry name" value="Acyl-CoA dehydrogenase FadE34"/>
    <property type="match status" value="1"/>
</dbReference>
<dbReference type="Pfam" id="PF02771">
    <property type="entry name" value="Acyl-CoA_dh_N"/>
    <property type="match status" value="1"/>
</dbReference>
<dbReference type="InterPro" id="IPR037069">
    <property type="entry name" value="AcylCoA_DH/ox_N_sf"/>
</dbReference>
<evidence type="ECO:0000256" key="6">
    <source>
        <dbReference type="RuleBase" id="RU362125"/>
    </source>
</evidence>
<evidence type="ECO:0000256" key="5">
    <source>
        <dbReference type="ARBA" id="ARBA00023002"/>
    </source>
</evidence>
<evidence type="ECO:0000256" key="7">
    <source>
        <dbReference type="SAM" id="MobiDB-lite"/>
    </source>
</evidence>
<organism evidence="11 12">
    <name type="scientific">Rhizorhabdus wittichii (strain DSM 6014 / CCUG 31198 / JCM 15750 / NBRC 105917 / EY 4224 / RW1)</name>
    <name type="common">Sphingomonas wittichii</name>
    <dbReference type="NCBI Taxonomy" id="392499"/>
    <lineage>
        <taxon>Bacteria</taxon>
        <taxon>Pseudomonadati</taxon>
        <taxon>Pseudomonadota</taxon>
        <taxon>Alphaproteobacteria</taxon>
        <taxon>Sphingomonadales</taxon>
        <taxon>Sphingomonadaceae</taxon>
        <taxon>Rhizorhabdus</taxon>
    </lineage>
</organism>
<gene>
    <name evidence="11" type="ordered locus">Swit_1604</name>
</gene>
<dbReference type="Gene3D" id="2.40.110.10">
    <property type="entry name" value="Butyryl-CoA Dehydrogenase, subunit A, domain 2"/>
    <property type="match status" value="1"/>
</dbReference>
<comment type="similarity">
    <text evidence="2 6">Belongs to the acyl-CoA dehydrogenase family.</text>
</comment>
<keyword evidence="4 6" id="KW-0274">FAD</keyword>
<dbReference type="InterPro" id="IPR006091">
    <property type="entry name" value="Acyl-CoA_Oxase/DH_mid-dom"/>
</dbReference>
<evidence type="ECO:0000259" key="8">
    <source>
        <dbReference type="Pfam" id="PF00441"/>
    </source>
</evidence>
<evidence type="ECO:0000256" key="1">
    <source>
        <dbReference type="ARBA" id="ARBA00001974"/>
    </source>
</evidence>
<dbReference type="InterPro" id="IPR046373">
    <property type="entry name" value="Acyl-CoA_Oxase/DH_mid-dom_sf"/>
</dbReference>
<name>A0A9J9LC14_RHIWR</name>
<dbReference type="InterPro" id="IPR009075">
    <property type="entry name" value="AcylCo_DH/oxidase_C"/>
</dbReference>
<evidence type="ECO:0000313" key="11">
    <source>
        <dbReference type="EMBL" id="ABQ67967.1"/>
    </source>
</evidence>
<dbReference type="Proteomes" id="UP000001989">
    <property type="component" value="Chromosome"/>
</dbReference>
<keyword evidence="5 6" id="KW-0560">Oxidoreductase</keyword>
<dbReference type="Pfam" id="PF00441">
    <property type="entry name" value="Acyl-CoA_dh_1"/>
    <property type="match status" value="1"/>
</dbReference>
<feature type="domain" description="Acyl-CoA dehydrogenase/oxidase N-terminal" evidence="10">
    <location>
        <begin position="7"/>
        <end position="130"/>
    </location>
</feature>
<keyword evidence="12" id="KW-1185">Reference proteome</keyword>
<dbReference type="PANTHER" id="PTHR43292">
    <property type="entry name" value="ACYL-COA DEHYDROGENASE"/>
    <property type="match status" value="1"/>
</dbReference>
<evidence type="ECO:0000259" key="10">
    <source>
        <dbReference type="Pfam" id="PF02771"/>
    </source>
</evidence>
<reference evidence="11 12" key="1">
    <citation type="journal article" date="2010" name="J. Bacteriol.">
        <title>Genome sequence of the dioxin-mineralizing bacterium Sphingomonas wittichii RW1.</title>
        <authorList>
            <person name="Miller T.R."/>
            <person name="Delcher A.L."/>
            <person name="Salzberg S.L."/>
            <person name="Saunders E."/>
            <person name="Detter J.C."/>
            <person name="Halden R.U."/>
        </authorList>
    </citation>
    <scope>NUCLEOTIDE SEQUENCE [LARGE SCALE GENOMIC DNA]</scope>
    <source>
        <strain evidence="12">DSM 6014 / CCUG 31198 / JCM 15750 / NBRC 105917 / EY 4224 / RW1</strain>
    </source>
</reference>
<dbReference type="KEGG" id="swi:Swit_1604"/>
<dbReference type="GO" id="GO:0050660">
    <property type="term" value="F:flavin adenine dinucleotide binding"/>
    <property type="evidence" value="ECO:0007669"/>
    <property type="project" value="InterPro"/>
</dbReference>
<protein>
    <submittedName>
        <fullName evidence="11">Acyl-CoA dehydrogenase domain protein</fullName>
    </submittedName>
</protein>
<evidence type="ECO:0000313" key="12">
    <source>
        <dbReference type="Proteomes" id="UP000001989"/>
    </source>
</evidence>
<dbReference type="InterPro" id="IPR052161">
    <property type="entry name" value="Mycobact_Acyl-CoA_DH"/>
</dbReference>
<evidence type="ECO:0000256" key="4">
    <source>
        <dbReference type="ARBA" id="ARBA00022827"/>
    </source>
</evidence>
<dbReference type="Gene3D" id="1.10.540.10">
    <property type="entry name" value="Acyl-CoA dehydrogenase/oxidase, N-terminal domain"/>
    <property type="match status" value="1"/>
</dbReference>
<dbReference type="SUPFAM" id="SSF56645">
    <property type="entry name" value="Acyl-CoA dehydrogenase NM domain-like"/>
    <property type="match status" value="1"/>
</dbReference>
<dbReference type="EMBL" id="CP000699">
    <property type="protein sequence ID" value="ABQ67967.1"/>
    <property type="molecule type" value="Genomic_DNA"/>
</dbReference>
<dbReference type="PANTHER" id="PTHR43292:SF4">
    <property type="entry name" value="ACYL-COA DEHYDROGENASE FADE34"/>
    <property type="match status" value="1"/>
</dbReference>
<dbReference type="GO" id="GO:0016627">
    <property type="term" value="F:oxidoreductase activity, acting on the CH-CH group of donors"/>
    <property type="evidence" value="ECO:0007669"/>
    <property type="project" value="InterPro"/>
</dbReference>
<sequence>MDFNDTDQEAEFRREVRDWIARNAPTELWETLNSFSFGQAKMDSDALMRHSKAWQRKKHVGGWACLNWPKAYGGRGATPIERVIWQQEEGVYAMLSAVFTLGIGMCGPTLLENASEAQCRRHLPKIASGEEVWCQLFSEPSGGSDLAGLRTSAKREGDEWVVDGQKIWTTGAHYSDYGLLLARTDFTVPKHRGLTMFYVDMKTPGIEVRPIKQLNGQSEFNEVYFTGARIPDAQRIGDVGAGWHISLTTLMNERLAVGGVMPTGFPEMLAFCEALQTDAGPAIEDPDICAHLAGWAIRHLGLKHTSNRTLSALSNGKLPGPENSIAKLVISQTLQEIAHYAMSLQGDWGILVDEADAVDEGRFQAYLLRSPGMRIEGGTDEILRNIIGERVLGLPADIRVDKTMPFNQIPVSGTAPSHPAAARSDVVDNRAV</sequence>
<feature type="region of interest" description="Disordered" evidence="7">
    <location>
        <begin position="410"/>
        <end position="432"/>
    </location>
</feature>
<dbReference type="Pfam" id="PF02770">
    <property type="entry name" value="Acyl-CoA_dh_M"/>
    <property type="match status" value="1"/>
</dbReference>
<dbReference type="SUPFAM" id="SSF47203">
    <property type="entry name" value="Acyl-CoA dehydrogenase C-terminal domain-like"/>
    <property type="match status" value="1"/>
</dbReference>
<dbReference type="InterPro" id="IPR013786">
    <property type="entry name" value="AcylCoA_DH/ox_N"/>
</dbReference>
<dbReference type="InterPro" id="IPR009100">
    <property type="entry name" value="AcylCoA_DH/oxidase_NM_dom_sf"/>
</dbReference>
<feature type="domain" description="Acyl-CoA oxidase/dehydrogenase middle" evidence="9">
    <location>
        <begin position="134"/>
        <end position="225"/>
    </location>
</feature>
<comment type="cofactor">
    <cofactor evidence="1 6">
        <name>FAD</name>
        <dbReference type="ChEBI" id="CHEBI:57692"/>
    </cofactor>
</comment>
<feature type="domain" description="Acyl-CoA dehydrogenase/oxidase C-terminal" evidence="8">
    <location>
        <begin position="240"/>
        <end position="392"/>
    </location>
</feature>
<dbReference type="InterPro" id="IPR036250">
    <property type="entry name" value="AcylCo_DH-like_C"/>
</dbReference>
<dbReference type="GO" id="GO:0005886">
    <property type="term" value="C:plasma membrane"/>
    <property type="evidence" value="ECO:0007669"/>
    <property type="project" value="TreeGrafter"/>
</dbReference>
<accession>A0A9J9LC14</accession>
<evidence type="ECO:0000256" key="2">
    <source>
        <dbReference type="ARBA" id="ARBA00009347"/>
    </source>
</evidence>
<dbReference type="OrthoDB" id="9780544at2"/>
<evidence type="ECO:0000256" key="3">
    <source>
        <dbReference type="ARBA" id="ARBA00022630"/>
    </source>
</evidence>
<dbReference type="AlphaFoldDB" id="A0A9J9LC14"/>